<keyword evidence="1" id="KW-0812">Transmembrane</keyword>
<keyword evidence="1" id="KW-1133">Transmembrane helix</keyword>
<dbReference type="EMBL" id="JAAZWO010000005">
    <property type="protein sequence ID" value="MBC2397286.1"/>
    <property type="molecule type" value="Genomic_DNA"/>
</dbReference>
<dbReference type="AlphaFoldDB" id="A0A923IZF1"/>
<dbReference type="Proteomes" id="UP000563151">
    <property type="component" value="Unassembled WGS sequence"/>
</dbReference>
<feature type="transmembrane region" description="Helical" evidence="1">
    <location>
        <begin position="42"/>
        <end position="72"/>
    </location>
</feature>
<feature type="transmembrane region" description="Helical" evidence="1">
    <location>
        <begin position="78"/>
        <end position="104"/>
    </location>
</feature>
<gene>
    <name evidence="2" type="ORF">HGG79_05765</name>
</gene>
<evidence type="ECO:0008006" key="4">
    <source>
        <dbReference type="Google" id="ProtNLM"/>
    </source>
</evidence>
<accession>A0A923IZF1</accession>
<evidence type="ECO:0000256" key="1">
    <source>
        <dbReference type="SAM" id="Phobius"/>
    </source>
</evidence>
<comment type="caution">
    <text evidence="2">The sequence shown here is derived from an EMBL/GenBank/DDBJ whole genome shotgun (WGS) entry which is preliminary data.</text>
</comment>
<keyword evidence="1" id="KW-0472">Membrane</keyword>
<sequence length="137" mass="15746">MPITVLWALIIYMLINSFTPGPGNILALNTMTKHGWEKGRKLFFGIWTGFLLQFVNVKIYFYGITLLSGYIVPYYQSIYSMIITEILITAVGSFATFMWALMGIKIQDIYLKHFKFINAIFGAFLVFCAWNMVNQSV</sequence>
<evidence type="ECO:0000313" key="3">
    <source>
        <dbReference type="Proteomes" id="UP000563151"/>
    </source>
</evidence>
<organism evidence="2 3">
    <name type="scientific">Clostridium tetanomorphum</name>
    <dbReference type="NCBI Taxonomy" id="1553"/>
    <lineage>
        <taxon>Bacteria</taxon>
        <taxon>Bacillati</taxon>
        <taxon>Bacillota</taxon>
        <taxon>Clostridia</taxon>
        <taxon>Eubacteriales</taxon>
        <taxon>Clostridiaceae</taxon>
        <taxon>Clostridium</taxon>
    </lineage>
</organism>
<name>A0A923IZF1_CLOTT</name>
<evidence type="ECO:0000313" key="2">
    <source>
        <dbReference type="EMBL" id="MBC2397286.1"/>
    </source>
</evidence>
<proteinExistence type="predicted"/>
<keyword evidence="3" id="KW-1185">Reference proteome</keyword>
<reference evidence="2 3" key="1">
    <citation type="submission" date="2020-04" db="EMBL/GenBank/DDBJ databases">
        <title>Genomic insights into acetone-butanol-ethanol (ABE) fermentation by sequencing solventogenic clostridia strains.</title>
        <authorList>
            <person name="Brown S."/>
        </authorList>
    </citation>
    <scope>NUCLEOTIDE SEQUENCE [LARGE SCALE GENOMIC DNA]</scope>
    <source>
        <strain evidence="2 3">DJ011</strain>
    </source>
</reference>
<protein>
    <recommendedName>
        <fullName evidence="4">Cysteine/O-acetylserine efflux protein</fullName>
    </recommendedName>
</protein>
<dbReference type="RefSeq" id="WP_173680017.1">
    <property type="nucleotide sequence ID" value="NZ_JAAZWO010000005.1"/>
</dbReference>
<feature type="transmembrane region" description="Helical" evidence="1">
    <location>
        <begin position="6"/>
        <end position="30"/>
    </location>
</feature>
<feature type="transmembrane region" description="Helical" evidence="1">
    <location>
        <begin position="116"/>
        <end position="133"/>
    </location>
</feature>